<dbReference type="EMBL" id="CP012670">
    <property type="protein sequence ID" value="AUX20654.1"/>
    <property type="molecule type" value="Genomic_DNA"/>
</dbReference>
<gene>
    <name evidence="1" type="ORF">SOCEGT47_011270</name>
</gene>
<protein>
    <recommendedName>
        <fullName evidence="3">LysR family transcriptional regulator</fullName>
    </recommendedName>
</protein>
<organism evidence="1 2">
    <name type="scientific">Sorangium cellulosum</name>
    <name type="common">Polyangium cellulosum</name>
    <dbReference type="NCBI Taxonomy" id="56"/>
    <lineage>
        <taxon>Bacteria</taxon>
        <taxon>Pseudomonadati</taxon>
        <taxon>Myxococcota</taxon>
        <taxon>Polyangia</taxon>
        <taxon>Polyangiales</taxon>
        <taxon>Polyangiaceae</taxon>
        <taxon>Sorangium</taxon>
    </lineage>
</organism>
<dbReference type="RefSeq" id="WP_275938703.1">
    <property type="nucleotide sequence ID" value="NZ_CP012670.1"/>
</dbReference>
<evidence type="ECO:0008006" key="3">
    <source>
        <dbReference type="Google" id="ProtNLM"/>
    </source>
</evidence>
<dbReference type="Proteomes" id="UP000295781">
    <property type="component" value="Chromosome"/>
</dbReference>
<evidence type="ECO:0000313" key="2">
    <source>
        <dbReference type="Proteomes" id="UP000295781"/>
    </source>
</evidence>
<accession>A0A4P2PVC6</accession>
<proteinExistence type="predicted"/>
<dbReference type="AlphaFoldDB" id="A0A4P2PVC6"/>
<reference evidence="1 2" key="1">
    <citation type="submission" date="2015-09" db="EMBL/GenBank/DDBJ databases">
        <title>Sorangium comparison.</title>
        <authorList>
            <person name="Zaburannyi N."/>
            <person name="Bunk B."/>
            <person name="Overmann J."/>
            <person name="Mueller R."/>
        </authorList>
    </citation>
    <scope>NUCLEOTIDE SEQUENCE [LARGE SCALE GENOMIC DNA]</scope>
    <source>
        <strain evidence="1 2">So ceGT47</strain>
    </source>
</reference>
<sequence length="44" mass="4980">MPGARIGPIDPAYDRDLWLLTLPELKNVNRIRAFMDHMAEALSA</sequence>
<evidence type="ECO:0000313" key="1">
    <source>
        <dbReference type="EMBL" id="AUX20654.1"/>
    </source>
</evidence>
<name>A0A4P2PVC6_SORCE</name>